<dbReference type="EMBL" id="BMIK01000023">
    <property type="protein sequence ID" value="GGC45666.1"/>
    <property type="molecule type" value="Genomic_DNA"/>
</dbReference>
<proteinExistence type="inferred from homology"/>
<dbReference type="CDD" id="cd01572">
    <property type="entry name" value="QPRTase"/>
    <property type="match status" value="1"/>
</dbReference>
<dbReference type="Pfam" id="PF01729">
    <property type="entry name" value="QRPTase_C"/>
    <property type="match status" value="1"/>
</dbReference>
<dbReference type="InterPro" id="IPR004393">
    <property type="entry name" value="NadC"/>
</dbReference>
<evidence type="ECO:0000313" key="13">
    <source>
        <dbReference type="Proteomes" id="UP000597338"/>
    </source>
</evidence>
<dbReference type="NCBIfam" id="TIGR00078">
    <property type="entry name" value="nadC"/>
    <property type="match status" value="1"/>
</dbReference>
<organism evidence="12 13">
    <name type="scientific">Parapedobacter defluvii</name>
    <dbReference type="NCBI Taxonomy" id="2045106"/>
    <lineage>
        <taxon>Bacteria</taxon>
        <taxon>Pseudomonadati</taxon>
        <taxon>Bacteroidota</taxon>
        <taxon>Sphingobacteriia</taxon>
        <taxon>Sphingobacteriales</taxon>
        <taxon>Sphingobacteriaceae</taxon>
        <taxon>Parapedobacter</taxon>
    </lineage>
</organism>
<dbReference type="PANTHER" id="PTHR32179">
    <property type="entry name" value="NICOTINATE-NUCLEOTIDE PYROPHOSPHORYLASE [CARBOXYLATING]"/>
    <property type="match status" value="1"/>
</dbReference>
<sequence length="289" mass="31696">MTEKEKGELVHFIKAALAEDVGDGDHTSLSTIPVEKRGIAQLIIKESGTVAGIEEALTVLEQVDKGLQVEVFMTDGQSVRVGDVVMCVEGCIHSILLAERLLLNIMQRMSGIATATRRIVDALAGTQTRVLDTRKTTPLLRFLEKKAVRLGGGVNHRFGLYDMILIKDNHVDYAGGIGEAIEKANHYRETLDKPIAIEIEVRNLEEVKKVLEVGKIERIMLDNFKPAQIREAVAWIGGRFVTEASGGITEENVREYAETGVDYISIGALTHSVKSLDMSLKAKIVSCNS</sequence>
<evidence type="ECO:0000256" key="3">
    <source>
        <dbReference type="ARBA" id="ARBA00009400"/>
    </source>
</evidence>
<evidence type="ECO:0000259" key="11">
    <source>
        <dbReference type="Pfam" id="PF02749"/>
    </source>
</evidence>
<accession>A0ABQ1MYY1</accession>
<dbReference type="Proteomes" id="UP000597338">
    <property type="component" value="Unassembled WGS sequence"/>
</dbReference>
<protein>
    <recommendedName>
        <fullName evidence="4">nicotinate-nucleotide diphosphorylase (carboxylating)</fullName>
        <ecNumber evidence="4">2.4.2.19</ecNumber>
    </recommendedName>
    <alternativeName>
        <fullName evidence="8">Quinolinate phosphoribosyltransferase [decarboxylating]</fullName>
    </alternativeName>
</protein>
<evidence type="ECO:0000256" key="9">
    <source>
        <dbReference type="PIRNR" id="PIRNR006250"/>
    </source>
</evidence>
<dbReference type="SUPFAM" id="SSF51690">
    <property type="entry name" value="Nicotinate/Quinolinate PRTase C-terminal domain-like"/>
    <property type="match status" value="1"/>
</dbReference>
<evidence type="ECO:0000256" key="7">
    <source>
        <dbReference type="ARBA" id="ARBA00022679"/>
    </source>
</evidence>
<dbReference type="Pfam" id="PF02749">
    <property type="entry name" value="QRPTase_N"/>
    <property type="match status" value="1"/>
</dbReference>
<dbReference type="SUPFAM" id="SSF54675">
    <property type="entry name" value="Nicotinate/Quinolinate PRTase N-terminal domain-like"/>
    <property type="match status" value="1"/>
</dbReference>
<name>A0ABQ1MYY1_9SPHI</name>
<keyword evidence="7 9" id="KW-0808">Transferase</keyword>
<dbReference type="InterPro" id="IPR002638">
    <property type="entry name" value="Quinolinate_PRibosylTrfase_C"/>
</dbReference>
<dbReference type="InterPro" id="IPR027277">
    <property type="entry name" value="NadC/ModD"/>
</dbReference>
<keyword evidence="5" id="KW-0662">Pyridine nucleotide biosynthesis</keyword>
<comment type="caution">
    <text evidence="12">The sequence shown here is derived from an EMBL/GenBank/DDBJ whole genome shotgun (WGS) entry which is preliminary data.</text>
</comment>
<dbReference type="PANTHER" id="PTHR32179:SF3">
    <property type="entry name" value="NICOTINATE-NUCLEOTIDE PYROPHOSPHORYLASE [CARBOXYLATING]"/>
    <property type="match status" value="1"/>
</dbReference>
<evidence type="ECO:0000256" key="1">
    <source>
        <dbReference type="ARBA" id="ARBA00003237"/>
    </source>
</evidence>
<evidence type="ECO:0000256" key="2">
    <source>
        <dbReference type="ARBA" id="ARBA00004893"/>
    </source>
</evidence>
<dbReference type="InterPro" id="IPR036068">
    <property type="entry name" value="Nicotinate_pribotase-like_C"/>
</dbReference>
<dbReference type="InterPro" id="IPR013785">
    <property type="entry name" value="Aldolase_TIM"/>
</dbReference>
<reference evidence="13" key="1">
    <citation type="journal article" date="2019" name="Int. J. Syst. Evol. Microbiol.">
        <title>The Global Catalogue of Microorganisms (GCM) 10K type strain sequencing project: providing services to taxonomists for standard genome sequencing and annotation.</title>
        <authorList>
            <consortium name="The Broad Institute Genomics Platform"/>
            <consortium name="The Broad Institute Genome Sequencing Center for Infectious Disease"/>
            <person name="Wu L."/>
            <person name="Ma J."/>
        </authorList>
    </citation>
    <scope>NUCLEOTIDE SEQUENCE [LARGE SCALE GENOMIC DNA]</scope>
    <source>
        <strain evidence="13">CGMCC 1.15342</strain>
    </source>
</reference>
<comment type="function">
    <text evidence="1">Involved in the catabolism of quinolinic acid (QA).</text>
</comment>
<dbReference type="InterPro" id="IPR022412">
    <property type="entry name" value="Quinolinate_PRibosylTrfase_N"/>
</dbReference>
<evidence type="ECO:0000313" key="12">
    <source>
        <dbReference type="EMBL" id="GGC45666.1"/>
    </source>
</evidence>
<keyword evidence="13" id="KW-1185">Reference proteome</keyword>
<evidence type="ECO:0000256" key="4">
    <source>
        <dbReference type="ARBA" id="ARBA00011944"/>
    </source>
</evidence>
<dbReference type="Gene3D" id="3.90.1170.20">
    <property type="entry name" value="Quinolinate phosphoribosyl transferase, N-terminal domain"/>
    <property type="match status" value="1"/>
</dbReference>
<comment type="pathway">
    <text evidence="2">Cofactor biosynthesis; NAD(+) biosynthesis; nicotinate D-ribonucleotide from quinolinate: step 1/1.</text>
</comment>
<dbReference type="EC" id="2.4.2.19" evidence="4"/>
<gene>
    <name evidence="12" type="ORF">GCM10011386_42440</name>
</gene>
<comment type="similarity">
    <text evidence="3 9">Belongs to the NadC/ModD family.</text>
</comment>
<evidence type="ECO:0000259" key="10">
    <source>
        <dbReference type="Pfam" id="PF01729"/>
    </source>
</evidence>
<dbReference type="InterPro" id="IPR037128">
    <property type="entry name" value="Quinolinate_PRibosylTase_N_sf"/>
</dbReference>
<dbReference type="RefSeq" id="WP_188753472.1">
    <property type="nucleotide sequence ID" value="NZ_BMIK01000023.1"/>
</dbReference>
<keyword evidence="6 9" id="KW-0328">Glycosyltransferase</keyword>
<dbReference type="PIRSF" id="PIRSF006250">
    <property type="entry name" value="NadC_ModD"/>
    <property type="match status" value="1"/>
</dbReference>
<evidence type="ECO:0000256" key="6">
    <source>
        <dbReference type="ARBA" id="ARBA00022676"/>
    </source>
</evidence>
<feature type="domain" description="Quinolinate phosphoribosyl transferase C-terminal" evidence="10">
    <location>
        <begin position="112"/>
        <end position="281"/>
    </location>
</feature>
<dbReference type="Gene3D" id="3.20.20.70">
    <property type="entry name" value="Aldolase class I"/>
    <property type="match status" value="1"/>
</dbReference>
<feature type="domain" description="Quinolinate phosphoribosyl transferase N-terminal" evidence="11">
    <location>
        <begin position="25"/>
        <end position="110"/>
    </location>
</feature>
<evidence type="ECO:0000256" key="5">
    <source>
        <dbReference type="ARBA" id="ARBA00022642"/>
    </source>
</evidence>
<evidence type="ECO:0000256" key="8">
    <source>
        <dbReference type="ARBA" id="ARBA00033102"/>
    </source>
</evidence>